<sequence>MSGGLLRWVALALITLGAAPVGASAQVILGRVLDDESGLGVPDVEVMLLDDRAQPVGERRLSGANGGFVFSVDPGHYQFSAFRIGYGPGTSPFVEVQRGDSVEVEFRIAQEAIVLDPLTVTASARPWYEHMKPPALWEYYERSEHMTSLGLGRFLDRDDLRPLQGMPVSIAIGNVPGMQAVAAGTGARFQVLGRLDCPALFFLNGQQVRIGSDWFIDDFVSMAEVEAIEVYTGASELPGEFHGMSGGGNCGAVVVWTKRTIDSYGR</sequence>
<dbReference type="RefSeq" id="WP_405286761.1">
    <property type="nucleotide sequence ID" value="NZ_JBBHLI010000004.1"/>
</dbReference>
<dbReference type="Pfam" id="PF13620">
    <property type="entry name" value="CarboxypepD_reg"/>
    <property type="match status" value="1"/>
</dbReference>
<dbReference type="Proteomes" id="UP001484239">
    <property type="component" value="Unassembled WGS sequence"/>
</dbReference>
<protein>
    <submittedName>
        <fullName evidence="1">TonB-dependent receptor</fullName>
    </submittedName>
</protein>
<comment type="caution">
    <text evidence="1">The sequence shown here is derived from an EMBL/GenBank/DDBJ whole genome shotgun (WGS) entry which is preliminary data.</text>
</comment>
<dbReference type="EMBL" id="JBBHLI010000004">
    <property type="protein sequence ID" value="MEK9501060.1"/>
    <property type="molecule type" value="Genomic_DNA"/>
</dbReference>
<evidence type="ECO:0000313" key="2">
    <source>
        <dbReference type="Proteomes" id="UP001484239"/>
    </source>
</evidence>
<dbReference type="InterPro" id="IPR008969">
    <property type="entry name" value="CarboxyPept-like_regulatory"/>
</dbReference>
<evidence type="ECO:0000313" key="1">
    <source>
        <dbReference type="EMBL" id="MEK9501060.1"/>
    </source>
</evidence>
<keyword evidence="2" id="KW-1185">Reference proteome</keyword>
<reference evidence="1 2" key="1">
    <citation type="submission" date="2024-02" db="EMBL/GenBank/DDBJ databases">
        <title>A novel Gemmatimonadota bacterium.</title>
        <authorList>
            <person name="Du Z.-J."/>
            <person name="Ye Y.-Q."/>
        </authorList>
    </citation>
    <scope>NUCLEOTIDE SEQUENCE [LARGE SCALE GENOMIC DNA]</scope>
    <source>
        <strain evidence="1 2">DH-20</strain>
    </source>
</reference>
<name>A0ABU9E8K8_9BACT</name>
<dbReference type="Gene3D" id="2.60.40.1120">
    <property type="entry name" value="Carboxypeptidase-like, regulatory domain"/>
    <property type="match status" value="1"/>
</dbReference>
<dbReference type="SUPFAM" id="SSF49464">
    <property type="entry name" value="Carboxypeptidase regulatory domain-like"/>
    <property type="match status" value="1"/>
</dbReference>
<proteinExistence type="predicted"/>
<accession>A0ABU9E8K8</accession>
<keyword evidence="1" id="KW-0675">Receptor</keyword>
<gene>
    <name evidence="1" type="ORF">WI372_08735</name>
</gene>
<organism evidence="1 2">
    <name type="scientific">Gaopeijia maritima</name>
    <dbReference type="NCBI Taxonomy" id="3119007"/>
    <lineage>
        <taxon>Bacteria</taxon>
        <taxon>Pseudomonadati</taxon>
        <taxon>Gemmatimonadota</taxon>
        <taxon>Longimicrobiia</taxon>
        <taxon>Gaopeijiales</taxon>
        <taxon>Gaopeijiaceae</taxon>
        <taxon>Gaopeijia</taxon>
    </lineage>
</organism>